<dbReference type="EMBL" id="JAATJC010000001">
    <property type="protein sequence ID" value="NJC04441.1"/>
    <property type="molecule type" value="Genomic_DNA"/>
</dbReference>
<keyword evidence="2" id="KW-1185">Reference proteome</keyword>
<proteinExistence type="predicted"/>
<comment type="caution">
    <text evidence="1">The sequence shown here is derived from an EMBL/GenBank/DDBJ whole genome shotgun (WGS) entry which is preliminary data.</text>
</comment>
<accession>A0A7X5Y3E6</accession>
<dbReference type="RefSeq" id="WP_168067266.1">
    <property type="nucleotide sequence ID" value="NZ_JAATJC010000001.1"/>
</dbReference>
<reference evidence="1 2" key="1">
    <citation type="submission" date="2020-03" db="EMBL/GenBank/DDBJ databases">
        <title>Genomic Encyclopedia of Type Strains, Phase IV (KMG-IV): sequencing the most valuable type-strain genomes for metagenomic binning, comparative biology and taxonomic classification.</title>
        <authorList>
            <person name="Goeker M."/>
        </authorList>
    </citation>
    <scope>NUCLEOTIDE SEQUENCE [LARGE SCALE GENOMIC DNA]</scope>
    <source>
        <strain evidence="1 2">DSM 16846</strain>
    </source>
</reference>
<gene>
    <name evidence="1" type="ORF">GGQ97_000234</name>
</gene>
<dbReference type="AlphaFoldDB" id="A0A7X5Y3E6"/>
<evidence type="ECO:0000313" key="1">
    <source>
        <dbReference type="EMBL" id="NJC04441.1"/>
    </source>
</evidence>
<sequence>MSGLAAAIRLRRRQLDALAMTLAAEQAAGQALARETRDLERHRAAERQLVSAAPFSCDPWFDHGARRLEAIADARARSDRALADLRDQAVQARARLQLLEDAADAAASALRRRRDAKAAAALDDRIAAGWSRR</sequence>
<organism evidence="1 2">
    <name type="scientific">Sphingomonas kaistensis</name>
    <dbReference type="NCBI Taxonomy" id="298708"/>
    <lineage>
        <taxon>Bacteria</taxon>
        <taxon>Pseudomonadati</taxon>
        <taxon>Pseudomonadota</taxon>
        <taxon>Alphaproteobacteria</taxon>
        <taxon>Sphingomonadales</taxon>
        <taxon>Sphingomonadaceae</taxon>
        <taxon>Sphingomonas</taxon>
    </lineage>
</organism>
<protein>
    <submittedName>
        <fullName evidence="1">Uncharacterized protein</fullName>
    </submittedName>
</protein>
<name>A0A7X5Y3E6_9SPHN</name>
<evidence type="ECO:0000313" key="2">
    <source>
        <dbReference type="Proteomes" id="UP000558192"/>
    </source>
</evidence>
<dbReference type="Proteomes" id="UP000558192">
    <property type="component" value="Unassembled WGS sequence"/>
</dbReference>